<evidence type="ECO:0000256" key="1">
    <source>
        <dbReference type="ARBA" id="ARBA00004141"/>
    </source>
</evidence>
<evidence type="ECO:0000313" key="7">
    <source>
        <dbReference type="EMBL" id="KAA6356676.1"/>
    </source>
</evidence>
<evidence type="ECO:0000256" key="6">
    <source>
        <dbReference type="ARBA" id="ARBA00023136"/>
    </source>
</evidence>
<dbReference type="PANTHER" id="PTHR31064:SF30">
    <property type="entry name" value="HIGH-AFFINITY POTASSIUM TRANSPORT PROTEIN-RELATED"/>
    <property type="match status" value="1"/>
</dbReference>
<dbReference type="GO" id="GO:0005886">
    <property type="term" value="C:plasma membrane"/>
    <property type="evidence" value="ECO:0007669"/>
    <property type="project" value="TreeGrafter"/>
</dbReference>
<name>A0A5J4TDX5_9EUKA</name>
<dbReference type="PANTHER" id="PTHR31064">
    <property type="entry name" value="POTASSIUM TRANSPORT PROTEIN DDB_G0292412-RELATED"/>
    <property type="match status" value="1"/>
</dbReference>
<dbReference type="EMBL" id="SNRW01032582">
    <property type="protein sequence ID" value="KAA6356676.1"/>
    <property type="molecule type" value="Genomic_DNA"/>
</dbReference>
<comment type="caution">
    <text evidence="7">The sequence shown here is derived from an EMBL/GenBank/DDBJ whole genome shotgun (WGS) entry which is preliminary data.</text>
</comment>
<keyword evidence="5" id="KW-0406">Ion transport</keyword>
<evidence type="ECO:0000256" key="2">
    <source>
        <dbReference type="ARBA" id="ARBA00022448"/>
    </source>
</evidence>
<dbReference type="AlphaFoldDB" id="A0A5J4TDX5"/>
<protein>
    <submittedName>
        <fullName evidence="7">Uncharacterized protein</fullName>
    </submittedName>
</protein>
<keyword evidence="4" id="KW-1133">Transmembrane helix</keyword>
<feature type="non-terminal residue" evidence="7">
    <location>
        <position position="178"/>
    </location>
</feature>
<dbReference type="Proteomes" id="UP000324800">
    <property type="component" value="Unassembled WGS sequence"/>
</dbReference>
<organism evidence="7 8">
    <name type="scientific">Streblomastix strix</name>
    <dbReference type="NCBI Taxonomy" id="222440"/>
    <lineage>
        <taxon>Eukaryota</taxon>
        <taxon>Metamonada</taxon>
        <taxon>Preaxostyla</taxon>
        <taxon>Oxymonadida</taxon>
        <taxon>Streblomastigidae</taxon>
        <taxon>Streblomastix</taxon>
    </lineage>
</organism>
<accession>A0A5J4TDX5</accession>
<keyword evidence="2" id="KW-0813">Transport</keyword>
<gene>
    <name evidence="7" type="ORF">EZS28_047797</name>
</gene>
<evidence type="ECO:0000313" key="8">
    <source>
        <dbReference type="Proteomes" id="UP000324800"/>
    </source>
</evidence>
<comment type="subcellular location">
    <subcellularLocation>
        <location evidence="1">Membrane</location>
        <topology evidence="1">Multi-pass membrane protein</topology>
    </subcellularLocation>
</comment>
<dbReference type="GO" id="GO:0030001">
    <property type="term" value="P:metal ion transport"/>
    <property type="evidence" value="ECO:0007669"/>
    <property type="project" value="UniProtKB-ARBA"/>
</dbReference>
<evidence type="ECO:0000256" key="3">
    <source>
        <dbReference type="ARBA" id="ARBA00022692"/>
    </source>
</evidence>
<proteinExistence type="predicted"/>
<sequence>MIQEVMIDDGEQLILDNQTLNNISSRNSSDSKLRKDQYLNNKHYNINAKNKSQPATFAALRITFDLVSAYGNVGISLGCASYSGSGERPFFKDLSRIIFAMMMFFGKHREIPSSLDNAIDFRHFLTLPVAPEHIIYSEDKWKMVVSTKKGRKRMKRILSRSVIEYDNGIRQNIPSGSQ</sequence>
<dbReference type="InterPro" id="IPR003445">
    <property type="entry name" value="Cat_transpt"/>
</dbReference>
<reference evidence="7 8" key="1">
    <citation type="submission" date="2019-03" db="EMBL/GenBank/DDBJ databases">
        <title>Single cell metagenomics reveals metabolic interactions within the superorganism composed of flagellate Streblomastix strix and complex community of Bacteroidetes bacteria on its surface.</title>
        <authorList>
            <person name="Treitli S.C."/>
            <person name="Kolisko M."/>
            <person name="Husnik F."/>
            <person name="Keeling P."/>
            <person name="Hampl V."/>
        </authorList>
    </citation>
    <scope>NUCLEOTIDE SEQUENCE [LARGE SCALE GENOMIC DNA]</scope>
    <source>
        <strain evidence="7">ST1C</strain>
    </source>
</reference>
<keyword evidence="6" id="KW-0472">Membrane</keyword>
<evidence type="ECO:0000256" key="5">
    <source>
        <dbReference type="ARBA" id="ARBA00023065"/>
    </source>
</evidence>
<dbReference type="OrthoDB" id="9999863at2759"/>
<keyword evidence="3" id="KW-0812">Transmembrane</keyword>
<dbReference type="Pfam" id="PF02386">
    <property type="entry name" value="TrkH"/>
    <property type="match status" value="1"/>
</dbReference>
<evidence type="ECO:0000256" key="4">
    <source>
        <dbReference type="ARBA" id="ARBA00022989"/>
    </source>
</evidence>
<dbReference type="GO" id="GO:0008324">
    <property type="term" value="F:monoatomic cation transmembrane transporter activity"/>
    <property type="evidence" value="ECO:0007669"/>
    <property type="project" value="InterPro"/>
</dbReference>
<dbReference type="InterPro" id="IPR051143">
    <property type="entry name" value="TrkH_K-transport"/>
</dbReference>